<dbReference type="AlphaFoldDB" id="A0A1F6CG43"/>
<organism evidence="2 3">
    <name type="scientific">Candidatus Kaiserbacteria bacterium RIFCSPHIGHO2_01_FULL_53_31</name>
    <dbReference type="NCBI Taxonomy" id="1798481"/>
    <lineage>
        <taxon>Bacteria</taxon>
        <taxon>Candidatus Kaiseribacteriota</taxon>
    </lineage>
</organism>
<proteinExistence type="predicted"/>
<reference evidence="2 3" key="1">
    <citation type="journal article" date="2016" name="Nat. Commun.">
        <title>Thousands of microbial genomes shed light on interconnected biogeochemical processes in an aquifer system.</title>
        <authorList>
            <person name="Anantharaman K."/>
            <person name="Brown C.T."/>
            <person name="Hug L.A."/>
            <person name="Sharon I."/>
            <person name="Castelle C.J."/>
            <person name="Probst A.J."/>
            <person name="Thomas B.C."/>
            <person name="Singh A."/>
            <person name="Wilkins M.J."/>
            <person name="Karaoz U."/>
            <person name="Brodie E.L."/>
            <person name="Williams K.H."/>
            <person name="Hubbard S.S."/>
            <person name="Banfield J.F."/>
        </authorList>
    </citation>
    <scope>NUCLEOTIDE SEQUENCE [LARGE SCALE GENOMIC DNA]</scope>
</reference>
<gene>
    <name evidence="2" type="ORF">A2678_01465</name>
</gene>
<dbReference type="InterPro" id="IPR043729">
    <property type="entry name" value="DUF5672"/>
</dbReference>
<comment type="caution">
    <text evidence="2">The sequence shown here is derived from an EMBL/GenBank/DDBJ whole genome shotgun (WGS) entry which is preliminary data.</text>
</comment>
<evidence type="ECO:0000313" key="3">
    <source>
        <dbReference type="Proteomes" id="UP000178815"/>
    </source>
</evidence>
<dbReference type="STRING" id="1798481.A2678_01465"/>
<evidence type="ECO:0000259" key="1">
    <source>
        <dbReference type="Pfam" id="PF18922"/>
    </source>
</evidence>
<name>A0A1F6CG43_9BACT</name>
<sequence length="237" mass="26527">MKALPQVTLFGLDCVNIDRLLLAAEICQKDFIFGAVKLLTSIRSTHPDIITIPKVSSTAQYSEFMIKKLNRYIDTNFALIIQHDGFILNPAAWTDAFLKYDYIGAPWAHVPGADVGNGGFCLRSKKLIKLIHDNYRTLGGTLHPEDKYISLTARPFLESKGVRFAPESVAARFSMEGSEKYGVTWENQFGFHGLRWTDISRWRAKHPEYTIDNALDSWALGIKATVETGGTKTNVGN</sequence>
<dbReference type="EMBL" id="MFKU01000016">
    <property type="protein sequence ID" value="OGG48234.1"/>
    <property type="molecule type" value="Genomic_DNA"/>
</dbReference>
<protein>
    <recommendedName>
        <fullName evidence="1">DUF5672 domain-containing protein</fullName>
    </recommendedName>
</protein>
<dbReference type="Proteomes" id="UP000178815">
    <property type="component" value="Unassembled WGS sequence"/>
</dbReference>
<dbReference type="Pfam" id="PF18922">
    <property type="entry name" value="DUF5672"/>
    <property type="match status" value="1"/>
</dbReference>
<evidence type="ECO:0000313" key="2">
    <source>
        <dbReference type="EMBL" id="OGG48234.1"/>
    </source>
</evidence>
<accession>A0A1F6CG43</accession>
<feature type="domain" description="DUF5672" evidence="1">
    <location>
        <begin position="55"/>
        <end position="192"/>
    </location>
</feature>